<keyword evidence="1" id="KW-1133">Transmembrane helix</keyword>
<dbReference type="STRING" id="1742972.COMA1_40152"/>
<name>A0A0S4LJ77_9BACT</name>
<evidence type="ECO:0000313" key="3">
    <source>
        <dbReference type="Proteomes" id="UP000199032"/>
    </source>
</evidence>
<feature type="transmembrane region" description="Helical" evidence="1">
    <location>
        <begin position="49"/>
        <end position="69"/>
    </location>
</feature>
<dbReference type="Gene3D" id="3.55.40.10">
    <property type="entry name" value="minor pseudopilin epsh domain"/>
    <property type="match status" value="1"/>
</dbReference>
<sequence>MVIHHWLGIRLSAISHRSSALQEQSSASYPSPFTLHDLRSSSGFTLLEMLIALFLLGGVLAVILPRITFEEDLRSTGRKLVGLLRTFQGQAAIDQTPLRLYLDLDQGLYWMMVVEGKEERLPLDPAWKLPRPLPESIRLTEVSIGQDKRMSGRVGVTFFPNGRIEPVTIYLMDDKSHLLGVAVDSLTGAIRVSDERFDLPLNRLTPDRVKILLKASTQADAGGAARGGPPPPRGVQ</sequence>
<dbReference type="InterPro" id="IPR012902">
    <property type="entry name" value="N_methyl_site"/>
</dbReference>
<dbReference type="NCBIfam" id="TIGR02532">
    <property type="entry name" value="IV_pilin_GFxxxE"/>
    <property type="match status" value="1"/>
</dbReference>
<evidence type="ECO:0000313" key="2">
    <source>
        <dbReference type="EMBL" id="CUS37619.1"/>
    </source>
</evidence>
<dbReference type="Pfam" id="PF07963">
    <property type="entry name" value="N_methyl"/>
    <property type="match status" value="1"/>
</dbReference>
<gene>
    <name evidence="2" type="ORF">COMA1_40152</name>
</gene>
<dbReference type="RefSeq" id="WP_090750088.1">
    <property type="nucleotide sequence ID" value="NZ_CZQA01000010.1"/>
</dbReference>
<dbReference type="AlphaFoldDB" id="A0A0S4LJ77"/>
<protein>
    <recommendedName>
        <fullName evidence="4">General secretion pathway protein H</fullName>
    </recommendedName>
</protein>
<organism evidence="2 3">
    <name type="scientific">Candidatus Nitrospira nitrosa</name>
    <dbReference type="NCBI Taxonomy" id="1742972"/>
    <lineage>
        <taxon>Bacteria</taxon>
        <taxon>Pseudomonadati</taxon>
        <taxon>Nitrospirota</taxon>
        <taxon>Nitrospiria</taxon>
        <taxon>Nitrospirales</taxon>
        <taxon>Nitrospiraceae</taxon>
        <taxon>Nitrospira</taxon>
    </lineage>
</organism>
<proteinExistence type="predicted"/>
<keyword evidence="3" id="KW-1185">Reference proteome</keyword>
<dbReference type="PROSITE" id="PS00409">
    <property type="entry name" value="PROKAR_NTER_METHYL"/>
    <property type="match status" value="1"/>
</dbReference>
<evidence type="ECO:0000256" key="1">
    <source>
        <dbReference type="SAM" id="Phobius"/>
    </source>
</evidence>
<reference evidence="2 3" key="1">
    <citation type="submission" date="2015-10" db="EMBL/GenBank/DDBJ databases">
        <authorList>
            <person name="Gilbert D.G."/>
        </authorList>
    </citation>
    <scope>NUCLEOTIDE SEQUENCE [LARGE SCALE GENOMIC DNA]</scope>
    <source>
        <strain evidence="2">COMA1</strain>
    </source>
</reference>
<evidence type="ECO:0008006" key="4">
    <source>
        <dbReference type="Google" id="ProtNLM"/>
    </source>
</evidence>
<dbReference type="Proteomes" id="UP000199032">
    <property type="component" value="Unassembled WGS sequence"/>
</dbReference>
<accession>A0A0S4LJ77</accession>
<dbReference type="OrthoDB" id="9788806at2"/>
<keyword evidence="1" id="KW-0472">Membrane</keyword>
<keyword evidence="1" id="KW-0812">Transmembrane</keyword>
<dbReference type="EMBL" id="CZQA01000010">
    <property type="protein sequence ID" value="CUS37619.1"/>
    <property type="molecule type" value="Genomic_DNA"/>
</dbReference>